<dbReference type="AlphaFoldDB" id="A0AAW1V5P4"/>
<accession>A0AAW1V5P4</accession>
<sequence length="144" mass="16649">MENIVLTQSRCAANSPEDTRTSYRASEARKETIDGQFHDQLRCEKSCGDCMENTPRCGNLFLEKCRYLNISTYTIYEVKRGSIYVKNTMLGEENTSLLWSHATNGRKSNFKKSCRVAILTMNKTNEDQVRMIERNEKVMVEEKS</sequence>
<reference evidence="1 2" key="1">
    <citation type="submission" date="2023-03" db="EMBL/GenBank/DDBJ databases">
        <title>Genome insight into feeding habits of ladybird beetles.</title>
        <authorList>
            <person name="Li H.-S."/>
            <person name="Huang Y.-H."/>
            <person name="Pang H."/>
        </authorList>
    </citation>
    <scope>NUCLEOTIDE SEQUENCE [LARGE SCALE GENOMIC DNA]</scope>
    <source>
        <strain evidence="1">SYSU_2023b</strain>
        <tissue evidence="1">Whole body</tissue>
    </source>
</reference>
<protein>
    <submittedName>
        <fullName evidence="1">Uncharacterized protein</fullName>
    </submittedName>
</protein>
<evidence type="ECO:0000313" key="2">
    <source>
        <dbReference type="Proteomes" id="UP001431783"/>
    </source>
</evidence>
<gene>
    <name evidence="1" type="ORF">WA026_023496</name>
</gene>
<name>A0AAW1V5P4_9CUCU</name>
<dbReference type="Proteomes" id="UP001431783">
    <property type="component" value="Unassembled WGS sequence"/>
</dbReference>
<proteinExistence type="predicted"/>
<organism evidence="1 2">
    <name type="scientific">Henosepilachna vigintioctopunctata</name>
    <dbReference type="NCBI Taxonomy" id="420089"/>
    <lineage>
        <taxon>Eukaryota</taxon>
        <taxon>Metazoa</taxon>
        <taxon>Ecdysozoa</taxon>
        <taxon>Arthropoda</taxon>
        <taxon>Hexapoda</taxon>
        <taxon>Insecta</taxon>
        <taxon>Pterygota</taxon>
        <taxon>Neoptera</taxon>
        <taxon>Endopterygota</taxon>
        <taxon>Coleoptera</taxon>
        <taxon>Polyphaga</taxon>
        <taxon>Cucujiformia</taxon>
        <taxon>Coccinelloidea</taxon>
        <taxon>Coccinellidae</taxon>
        <taxon>Epilachninae</taxon>
        <taxon>Epilachnini</taxon>
        <taxon>Henosepilachna</taxon>
    </lineage>
</organism>
<keyword evidence="2" id="KW-1185">Reference proteome</keyword>
<evidence type="ECO:0000313" key="1">
    <source>
        <dbReference type="EMBL" id="KAK9887612.1"/>
    </source>
</evidence>
<dbReference type="EMBL" id="JARQZJ010000115">
    <property type="protein sequence ID" value="KAK9887612.1"/>
    <property type="molecule type" value="Genomic_DNA"/>
</dbReference>
<comment type="caution">
    <text evidence="1">The sequence shown here is derived from an EMBL/GenBank/DDBJ whole genome shotgun (WGS) entry which is preliminary data.</text>
</comment>